<accession>A0ABV9U574</accession>
<proteinExistence type="predicted"/>
<sequence length="48" mass="5476">MLAVEEDEDDESEEDELDEELSDEPFEDDLAEAPVPTVEDEPPRLSVR</sequence>
<gene>
    <name evidence="2" type="ORF">ACFPCY_26725</name>
</gene>
<dbReference type="EMBL" id="JBHSIT010000008">
    <property type="protein sequence ID" value="MFC4910934.1"/>
    <property type="molecule type" value="Genomic_DNA"/>
</dbReference>
<feature type="compositionally biased region" description="Acidic residues" evidence="1">
    <location>
        <begin position="1"/>
        <end position="31"/>
    </location>
</feature>
<dbReference type="Proteomes" id="UP001595872">
    <property type="component" value="Unassembled WGS sequence"/>
</dbReference>
<protein>
    <submittedName>
        <fullName evidence="2">Uncharacterized protein</fullName>
    </submittedName>
</protein>
<evidence type="ECO:0000313" key="2">
    <source>
        <dbReference type="EMBL" id="MFC4910934.1"/>
    </source>
</evidence>
<feature type="region of interest" description="Disordered" evidence="1">
    <location>
        <begin position="1"/>
        <end position="48"/>
    </location>
</feature>
<evidence type="ECO:0000256" key="1">
    <source>
        <dbReference type="SAM" id="MobiDB-lite"/>
    </source>
</evidence>
<comment type="caution">
    <text evidence="2">The sequence shown here is derived from an EMBL/GenBank/DDBJ whole genome shotgun (WGS) entry which is preliminary data.</text>
</comment>
<dbReference type="RefSeq" id="WP_378259900.1">
    <property type="nucleotide sequence ID" value="NZ_JBHSIT010000008.1"/>
</dbReference>
<evidence type="ECO:0000313" key="3">
    <source>
        <dbReference type="Proteomes" id="UP001595872"/>
    </source>
</evidence>
<organism evidence="2 3">
    <name type="scientific">Actinomadura gamaensis</name>
    <dbReference type="NCBI Taxonomy" id="1763541"/>
    <lineage>
        <taxon>Bacteria</taxon>
        <taxon>Bacillati</taxon>
        <taxon>Actinomycetota</taxon>
        <taxon>Actinomycetes</taxon>
        <taxon>Streptosporangiales</taxon>
        <taxon>Thermomonosporaceae</taxon>
        <taxon>Actinomadura</taxon>
    </lineage>
</organism>
<keyword evidence="3" id="KW-1185">Reference proteome</keyword>
<reference evidence="3" key="1">
    <citation type="journal article" date="2019" name="Int. J. Syst. Evol. Microbiol.">
        <title>The Global Catalogue of Microorganisms (GCM) 10K type strain sequencing project: providing services to taxonomists for standard genome sequencing and annotation.</title>
        <authorList>
            <consortium name="The Broad Institute Genomics Platform"/>
            <consortium name="The Broad Institute Genome Sequencing Center for Infectious Disease"/>
            <person name="Wu L."/>
            <person name="Ma J."/>
        </authorList>
    </citation>
    <scope>NUCLEOTIDE SEQUENCE [LARGE SCALE GENOMIC DNA]</scope>
    <source>
        <strain evidence="3">KLKA75</strain>
    </source>
</reference>
<name>A0ABV9U574_9ACTN</name>